<keyword evidence="1" id="KW-0732">Signal</keyword>
<feature type="signal peptide" evidence="1">
    <location>
        <begin position="1"/>
        <end position="19"/>
    </location>
</feature>
<evidence type="ECO:0000313" key="3">
    <source>
        <dbReference type="Proteomes" id="UP000595254"/>
    </source>
</evidence>
<reference evidence="2 3" key="1">
    <citation type="submission" date="2021-01" db="EMBL/GenBank/DDBJ databases">
        <title>FDA dAtabase for Regulatory Grade micrObial Sequences (FDA-ARGOS): Supporting development and validation of Infectious Disease Dx tests.</title>
        <authorList>
            <person name="Nelson B."/>
            <person name="Plummer A."/>
            <person name="Tallon L."/>
            <person name="Sadzewicz L."/>
            <person name="Zhao X."/>
            <person name="Boylan J."/>
            <person name="Ott S."/>
            <person name="Bowen H."/>
            <person name="Vavikolanu K."/>
            <person name="Mehta A."/>
            <person name="Aluvathingal J."/>
            <person name="Nadendla S."/>
            <person name="Myers T."/>
            <person name="Yan Y."/>
            <person name="Sichtig H."/>
        </authorList>
    </citation>
    <scope>NUCLEOTIDE SEQUENCE [LARGE SCALE GENOMIC DNA]</scope>
    <source>
        <strain evidence="2 3">FDAARGOS_1161</strain>
    </source>
</reference>
<dbReference type="AlphaFoldDB" id="A0A974NMI4"/>
<dbReference type="KEGG" id="ppsr:I6J18_01540"/>
<proteinExistence type="predicted"/>
<gene>
    <name evidence="2" type="ORF">I6J18_01540</name>
</gene>
<evidence type="ECO:0000256" key="1">
    <source>
        <dbReference type="SAM" id="SignalP"/>
    </source>
</evidence>
<dbReference type="PROSITE" id="PS51257">
    <property type="entry name" value="PROKAR_LIPOPROTEIN"/>
    <property type="match status" value="1"/>
</dbReference>
<sequence>MYKKLIVILPLAISLAVLQGCGDNSREDGNKEEKTAVEKVSEPKVEIDEEEVEEPVKFELEEVSIAVKTNDNVTADDFNAMFTQESEEKFPNGKYELKDGTIINADTFSYVSSDFFDYANVVFFDGKIAHMQIESKSSIEEIEQGIGVSFEGARIEEFKFGTGYEIIFNEKFADENIAVYPNEW</sequence>
<protein>
    <recommendedName>
        <fullName evidence="4">Lipoprotein</fullName>
    </recommendedName>
</protein>
<feature type="chain" id="PRO_5039115685" description="Lipoprotein" evidence="1">
    <location>
        <begin position="20"/>
        <end position="184"/>
    </location>
</feature>
<dbReference type="EMBL" id="CP068053">
    <property type="protein sequence ID" value="QQT00647.1"/>
    <property type="molecule type" value="Genomic_DNA"/>
</dbReference>
<evidence type="ECO:0000313" key="2">
    <source>
        <dbReference type="EMBL" id="QQT00647.1"/>
    </source>
</evidence>
<dbReference type="Proteomes" id="UP000595254">
    <property type="component" value="Chromosome"/>
</dbReference>
<name>A0A974NMI4_PERPY</name>
<accession>A0A974NMI4</accession>
<dbReference type="RefSeq" id="WP_040373346.1">
    <property type="nucleotide sequence ID" value="NZ_CP068053.1"/>
</dbReference>
<keyword evidence="3" id="KW-1185">Reference proteome</keyword>
<organism evidence="2 3">
    <name type="scientific">Peribacillus psychrosaccharolyticus</name>
    <name type="common">Bacillus psychrosaccharolyticus</name>
    <dbReference type="NCBI Taxonomy" id="1407"/>
    <lineage>
        <taxon>Bacteria</taxon>
        <taxon>Bacillati</taxon>
        <taxon>Bacillota</taxon>
        <taxon>Bacilli</taxon>
        <taxon>Bacillales</taxon>
        <taxon>Bacillaceae</taxon>
        <taxon>Peribacillus</taxon>
    </lineage>
</organism>
<evidence type="ECO:0008006" key="4">
    <source>
        <dbReference type="Google" id="ProtNLM"/>
    </source>
</evidence>